<gene>
    <name evidence="1" type="ORF">VP01_5331g1</name>
</gene>
<dbReference type="Proteomes" id="UP000037035">
    <property type="component" value="Unassembled WGS sequence"/>
</dbReference>
<proteinExistence type="predicted"/>
<keyword evidence="2" id="KW-1185">Reference proteome</keyword>
<dbReference type="OrthoDB" id="10545364at2759"/>
<reference evidence="1 2" key="1">
    <citation type="submission" date="2015-08" db="EMBL/GenBank/DDBJ databases">
        <title>Next Generation Sequencing and Analysis of the Genome of Puccinia sorghi L Schw, the Causal Agent of Maize Common Rust.</title>
        <authorList>
            <person name="Rochi L."/>
            <person name="Burguener G."/>
            <person name="Darino M."/>
            <person name="Turjanski A."/>
            <person name="Kreff E."/>
            <person name="Dieguez M.J."/>
            <person name="Sacco F."/>
        </authorList>
    </citation>
    <scope>NUCLEOTIDE SEQUENCE [LARGE SCALE GENOMIC DNA]</scope>
    <source>
        <strain evidence="1 2">RO10H11247</strain>
    </source>
</reference>
<protein>
    <submittedName>
        <fullName evidence="1">Uncharacterized protein</fullName>
    </submittedName>
</protein>
<comment type="caution">
    <text evidence="1">The sequence shown here is derived from an EMBL/GenBank/DDBJ whole genome shotgun (WGS) entry which is preliminary data.</text>
</comment>
<dbReference type="EMBL" id="LAVV01010533">
    <property type="protein sequence ID" value="KNZ48905.1"/>
    <property type="molecule type" value="Genomic_DNA"/>
</dbReference>
<evidence type="ECO:0000313" key="1">
    <source>
        <dbReference type="EMBL" id="KNZ48905.1"/>
    </source>
</evidence>
<organism evidence="1 2">
    <name type="scientific">Puccinia sorghi</name>
    <dbReference type="NCBI Taxonomy" id="27349"/>
    <lineage>
        <taxon>Eukaryota</taxon>
        <taxon>Fungi</taxon>
        <taxon>Dikarya</taxon>
        <taxon>Basidiomycota</taxon>
        <taxon>Pucciniomycotina</taxon>
        <taxon>Pucciniomycetes</taxon>
        <taxon>Pucciniales</taxon>
        <taxon>Pucciniaceae</taxon>
        <taxon>Puccinia</taxon>
    </lineage>
</organism>
<dbReference type="VEuPathDB" id="FungiDB:VP01_5331g1"/>
<evidence type="ECO:0000313" key="2">
    <source>
        <dbReference type="Proteomes" id="UP000037035"/>
    </source>
</evidence>
<name>A0A0L6UM51_9BASI</name>
<accession>A0A0L6UM51</accession>
<sequence>LHDNINNNNVHPDNLVVSVPANSQTQTQKKLMWSSPMEMMMLNLYAEEVSKGQKANSGFQTYSHRHVPQELRKHFPEVEHVLDSNKVKSKLMVFISPSDGSIADFVMCSVILEQKQTPNNHKVGQD</sequence>
<dbReference type="AlphaFoldDB" id="A0A0L6UM51"/>
<feature type="non-terminal residue" evidence="1">
    <location>
        <position position="1"/>
    </location>
</feature>